<feature type="domain" description="Post-SET" evidence="10">
    <location>
        <begin position="469"/>
        <end position="485"/>
    </location>
</feature>
<evidence type="ECO:0000313" key="12">
    <source>
        <dbReference type="Proteomes" id="UP001175228"/>
    </source>
</evidence>
<dbReference type="PROSITE" id="PS50867">
    <property type="entry name" value="PRE_SET"/>
    <property type="match status" value="1"/>
</dbReference>
<evidence type="ECO:0000259" key="9">
    <source>
        <dbReference type="PROSITE" id="PS50867"/>
    </source>
</evidence>
<keyword evidence="6" id="KW-0479">Metal-binding</keyword>
<dbReference type="AlphaFoldDB" id="A0AA39Q3G5"/>
<keyword evidence="2" id="KW-0158">Chromosome</keyword>
<keyword evidence="4" id="KW-0808">Transferase</keyword>
<keyword evidence="5" id="KW-0949">S-adenosyl-L-methionine</keyword>
<dbReference type="InterPro" id="IPR007728">
    <property type="entry name" value="Pre-SET_dom"/>
</dbReference>
<dbReference type="SUPFAM" id="SSF82199">
    <property type="entry name" value="SET domain"/>
    <property type="match status" value="1"/>
</dbReference>
<accession>A0AA39Q3G5</accession>
<dbReference type="PROSITE" id="PS50868">
    <property type="entry name" value="POST_SET"/>
    <property type="match status" value="1"/>
</dbReference>
<evidence type="ECO:0008006" key="13">
    <source>
        <dbReference type="Google" id="ProtNLM"/>
    </source>
</evidence>
<dbReference type="GO" id="GO:0008270">
    <property type="term" value="F:zinc ion binding"/>
    <property type="evidence" value="ECO:0007669"/>
    <property type="project" value="InterPro"/>
</dbReference>
<keyword evidence="7" id="KW-0862">Zinc</keyword>
<dbReference type="Gene3D" id="2.170.270.10">
    <property type="entry name" value="SET domain"/>
    <property type="match status" value="1"/>
</dbReference>
<sequence>MIPHSLCLSLTHKVYPSCLLELRKQVRQLHRSLNRNTSIFPIRHRMSRMSMSPSRRGPATRWMLTSIQSMMLMCQWLSLLLKTRALKWVHNHFRSLWQMIFFPSLLALPCVDHREEHLHKYLWRLPQGRHLFLGGHRVCSWEDVRDEMRANPVYHLAENLPHALQDHINAMPLYTRMQAPMRLVFESMIRENTADDEPFAPPIVIENFVDDQPTPDWEFHYTNKVWHGEGVPPPDTKGLECCDCSGSCAKNKNCACRQRQLRNANGTGLKDWIYDPQGRVRDECLLDGAPIFECNDLCRCDDDCRNRVVQNGRKIPIKIAKTEKKGWGVFYSGTRRIPKGTFVGIYAGEIITWEEAEMRGMTYDKWGRTYLFDMDFNHIEGIDDAHKYSVDAYHAGNFTRYLNHSCSPNCTLAACYINDANLHKPLLSIFTCTDVSAGEELTFSYCGAVTEETVAETAKKVKAGKVSDVHTACHCGAALCNGWLFAA</sequence>
<evidence type="ECO:0000259" key="8">
    <source>
        <dbReference type="PROSITE" id="PS50280"/>
    </source>
</evidence>
<reference evidence="11" key="1">
    <citation type="submission" date="2023-06" db="EMBL/GenBank/DDBJ databases">
        <authorList>
            <consortium name="Lawrence Berkeley National Laboratory"/>
            <person name="Ahrendt S."/>
            <person name="Sahu N."/>
            <person name="Indic B."/>
            <person name="Wong-Bajracharya J."/>
            <person name="Merenyi Z."/>
            <person name="Ke H.-M."/>
            <person name="Monk M."/>
            <person name="Kocsube S."/>
            <person name="Drula E."/>
            <person name="Lipzen A."/>
            <person name="Balint B."/>
            <person name="Henrissat B."/>
            <person name="Andreopoulos B."/>
            <person name="Martin F.M."/>
            <person name="Harder C.B."/>
            <person name="Rigling D."/>
            <person name="Ford K.L."/>
            <person name="Foster G.D."/>
            <person name="Pangilinan J."/>
            <person name="Papanicolaou A."/>
            <person name="Barry K."/>
            <person name="LaButti K."/>
            <person name="Viragh M."/>
            <person name="Koriabine M."/>
            <person name="Yan M."/>
            <person name="Riley R."/>
            <person name="Champramary S."/>
            <person name="Plett K.L."/>
            <person name="Tsai I.J."/>
            <person name="Slot J."/>
            <person name="Sipos G."/>
            <person name="Plett J."/>
            <person name="Nagy L.G."/>
            <person name="Grigoriev I.V."/>
        </authorList>
    </citation>
    <scope>NUCLEOTIDE SEQUENCE</scope>
    <source>
        <strain evidence="11">HWK02</strain>
    </source>
</reference>
<evidence type="ECO:0000256" key="5">
    <source>
        <dbReference type="ARBA" id="ARBA00022691"/>
    </source>
</evidence>
<dbReference type="GO" id="GO:0005694">
    <property type="term" value="C:chromosome"/>
    <property type="evidence" value="ECO:0007669"/>
    <property type="project" value="UniProtKB-SubCell"/>
</dbReference>
<feature type="domain" description="Pre-SET" evidence="9">
    <location>
        <begin position="240"/>
        <end position="312"/>
    </location>
</feature>
<dbReference type="PANTHER" id="PTHR46223">
    <property type="entry name" value="HISTONE-LYSINE N-METHYLTRANSFERASE SUV39H"/>
    <property type="match status" value="1"/>
</dbReference>
<dbReference type="SMART" id="SM00317">
    <property type="entry name" value="SET"/>
    <property type="match status" value="1"/>
</dbReference>
<comment type="caution">
    <text evidence="11">The sequence shown here is derived from an EMBL/GenBank/DDBJ whole genome shotgun (WGS) entry which is preliminary data.</text>
</comment>
<evidence type="ECO:0000256" key="6">
    <source>
        <dbReference type="ARBA" id="ARBA00022723"/>
    </source>
</evidence>
<dbReference type="Proteomes" id="UP001175228">
    <property type="component" value="Unassembled WGS sequence"/>
</dbReference>
<organism evidence="11 12">
    <name type="scientific">Armillaria luteobubalina</name>
    <dbReference type="NCBI Taxonomy" id="153913"/>
    <lineage>
        <taxon>Eukaryota</taxon>
        <taxon>Fungi</taxon>
        <taxon>Dikarya</taxon>
        <taxon>Basidiomycota</taxon>
        <taxon>Agaricomycotina</taxon>
        <taxon>Agaricomycetes</taxon>
        <taxon>Agaricomycetidae</taxon>
        <taxon>Agaricales</taxon>
        <taxon>Marasmiineae</taxon>
        <taxon>Physalacriaceae</taxon>
        <taxon>Armillaria</taxon>
    </lineage>
</organism>
<dbReference type="EMBL" id="JAUEPU010000017">
    <property type="protein sequence ID" value="KAK0495562.1"/>
    <property type="molecule type" value="Genomic_DNA"/>
</dbReference>
<feature type="domain" description="SET" evidence="8">
    <location>
        <begin position="315"/>
        <end position="446"/>
    </location>
</feature>
<dbReference type="GO" id="GO:0042054">
    <property type="term" value="F:histone methyltransferase activity"/>
    <property type="evidence" value="ECO:0007669"/>
    <property type="project" value="InterPro"/>
</dbReference>
<dbReference type="InterPro" id="IPR050973">
    <property type="entry name" value="H3K9_Histone-Lys_N-MTase"/>
</dbReference>
<dbReference type="PROSITE" id="PS50280">
    <property type="entry name" value="SET"/>
    <property type="match status" value="1"/>
</dbReference>
<keyword evidence="12" id="KW-1185">Reference proteome</keyword>
<comment type="subcellular location">
    <subcellularLocation>
        <location evidence="1">Chromosome</location>
    </subcellularLocation>
</comment>
<dbReference type="SMART" id="SM00468">
    <property type="entry name" value="PreSET"/>
    <property type="match status" value="1"/>
</dbReference>
<evidence type="ECO:0000256" key="2">
    <source>
        <dbReference type="ARBA" id="ARBA00022454"/>
    </source>
</evidence>
<evidence type="ECO:0000256" key="3">
    <source>
        <dbReference type="ARBA" id="ARBA00022603"/>
    </source>
</evidence>
<name>A0AA39Q3G5_9AGAR</name>
<dbReference type="InterPro" id="IPR046341">
    <property type="entry name" value="SET_dom_sf"/>
</dbReference>
<dbReference type="Pfam" id="PF05033">
    <property type="entry name" value="Pre-SET"/>
    <property type="match status" value="1"/>
</dbReference>
<evidence type="ECO:0000259" key="10">
    <source>
        <dbReference type="PROSITE" id="PS50868"/>
    </source>
</evidence>
<dbReference type="InterPro" id="IPR001214">
    <property type="entry name" value="SET_dom"/>
</dbReference>
<gene>
    <name evidence="11" type="ORF">EDD18DRAFT_246539</name>
</gene>
<evidence type="ECO:0000256" key="1">
    <source>
        <dbReference type="ARBA" id="ARBA00004286"/>
    </source>
</evidence>
<proteinExistence type="predicted"/>
<dbReference type="InterPro" id="IPR003616">
    <property type="entry name" value="Post-SET_dom"/>
</dbReference>
<evidence type="ECO:0000256" key="7">
    <source>
        <dbReference type="ARBA" id="ARBA00022833"/>
    </source>
</evidence>
<keyword evidence="3" id="KW-0489">Methyltransferase</keyword>
<dbReference type="GO" id="GO:0032259">
    <property type="term" value="P:methylation"/>
    <property type="evidence" value="ECO:0007669"/>
    <property type="project" value="UniProtKB-KW"/>
</dbReference>
<dbReference type="GO" id="GO:0005634">
    <property type="term" value="C:nucleus"/>
    <property type="evidence" value="ECO:0007669"/>
    <property type="project" value="InterPro"/>
</dbReference>
<protein>
    <recommendedName>
        <fullName evidence="13">SET domain-containing protein</fullName>
    </recommendedName>
</protein>
<evidence type="ECO:0000256" key="4">
    <source>
        <dbReference type="ARBA" id="ARBA00022679"/>
    </source>
</evidence>
<evidence type="ECO:0000313" key="11">
    <source>
        <dbReference type="EMBL" id="KAK0495562.1"/>
    </source>
</evidence>
<dbReference type="Pfam" id="PF00856">
    <property type="entry name" value="SET"/>
    <property type="match status" value="1"/>
</dbReference>
<dbReference type="PANTHER" id="PTHR46223:SF3">
    <property type="entry name" value="HISTONE-LYSINE N-METHYLTRANSFERASE SET-23"/>
    <property type="match status" value="1"/>
</dbReference>